<sequence>MDLLADLNFLANIAHVSDNLGSVEDAVQRWTALFGYEPEEAEEHITEQRADLGACLISKALWESVQTSGSADGHDRESYTHLLKILNRKDRKSDSVGSDAVGGEYLVRLGRQNMTSRQIMEAAGLGERPKSFIGVSGAEEHNCASFCIVSSAARQRIINWALQRQLRCPDFIPISIAPKVFDGDSIAPTLGRQAILPQHRMKHIRHPPRPRQDEYPVWYFFYGTLQNPDTLRSALNGSDQDEYDLRPTKVFGGKLVSWGGKYKALVDDSSSVTPYAGAMANAVEGSAYLVQSECREDSLRIYETKAYEVVRCLIEFADGSEILGCTFRFRNAESLV</sequence>
<proteinExistence type="inferred from homology"/>
<dbReference type="PANTHER" id="PTHR31544:SF4">
    <property type="entry name" value="GAMMA-GLUTAMYLCYCLOTRANSFERASE-RELATED"/>
    <property type="match status" value="1"/>
</dbReference>
<dbReference type="CDD" id="cd06661">
    <property type="entry name" value="GGCT_like"/>
    <property type="match status" value="1"/>
</dbReference>
<accession>A0A1X7RMA9</accession>
<name>A0A1X7RMA9_ZYMT9</name>
<dbReference type="PANTHER" id="PTHR31544">
    <property type="entry name" value="AIG2-LIKE PROTEIN D"/>
    <property type="match status" value="1"/>
</dbReference>
<dbReference type="InterPro" id="IPR013024">
    <property type="entry name" value="GGCT-like"/>
</dbReference>
<dbReference type="AlphaFoldDB" id="A0A1X7RMA9"/>
<protein>
    <submittedName>
        <fullName evidence="2">Uncharacterized protein</fullName>
    </submittedName>
</protein>
<evidence type="ECO:0000256" key="1">
    <source>
        <dbReference type="ARBA" id="ARBA00008861"/>
    </source>
</evidence>
<comment type="similarity">
    <text evidence="1">Belongs to the gamma-glutamylcyclotransferase family.</text>
</comment>
<dbReference type="InterPro" id="IPR045038">
    <property type="entry name" value="AIG2-like"/>
</dbReference>
<evidence type="ECO:0000313" key="3">
    <source>
        <dbReference type="Proteomes" id="UP000215127"/>
    </source>
</evidence>
<organism evidence="2 3">
    <name type="scientific">Zymoseptoria tritici (strain ST99CH_3D7)</name>
    <dbReference type="NCBI Taxonomy" id="1276538"/>
    <lineage>
        <taxon>Eukaryota</taxon>
        <taxon>Fungi</taxon>
        <taxon>Dikarya</taxon>
        <taxon>Ascomycota</taxon>
        <taxon>Pezizomycotina</taxon>
        <taxon>Dothideomycetes</taxon>
        <taxon>Dothideomycetidae</taxon>
        <taxon>Mycosphaerellales</taxon>
        <taxon>Mycosphaerellaceae</taxon>
        <taxon>Zymoseptoria</taxon>
    </lineage>
</organism>
<reference evidence="2 3" key="1">
    <citation type="submission" date="2016-06" db="EMBL/GenBank/DDBJ databases">
        <authorList>
            <person name="Kjaerup R.B."/>
            <person name="Dalgaard T.S."/>
            <person name="Juul-Madsen H.R."/>
        </authorList>
    </citation>
    <scope>NUCLEOTIDE SEQUENCE [LARGE SCALE GENOMIC DNA]</scope>
</reference>
<evidence type="ECO:0000313" key="2">
    <source>
        <dbReference type="EMBL" id="SMQ48341.1"/>
    </source>
</evidence>
<keyword evidence="3" id="KW-1185">Reference proteome</keyword>
<gene>
    <name evidence="2" type="ORF">ZT3D7_G3490</name>
</gene>
<dbReference type="Proteomes" id="UP000215127">
    <property type="component" value="Chromosome 3"/>
</dbReference>
<dbReference type="EMBL" id="LT853694">
    <property type="protein sequence ID" value="SMQ48341.1"/>
    <property type="molecule type" value="Genomic_DNA"/>
</dbReference>
<dbReference type="Gene3D" id="3.10.490.10">
    <property type="entry name" value="Gamma-glutamyl cyclotransferase-like"/>
    <property type="match status" value="1"/>
</dbReference>